<evidence type="ECO:0000313" key="3">
    <source>
        <dbReference type="EMBL" id="GAL18973.1"/>
    </source>
</evidence>
<organism evidence="3 4">
    <name type="scientific">Vibrio maritimus</name>
    <dbReference type="NCBI Taxonomy" id="990268"/>
    <lineage>
        <taxon>Bacteria</taxon>
        <taxon>Pseudomonadati</taxon>
        <taxon>Pseudomonadota</taxon>
        <taxon>Gammaproteobacteria</taxon>
        <taxon>Vibrionales</taxon>
        <taxon>Vibrionaceae</taxon>
        <taxon>Vibrio</taxon>
    </lineage>
</organism>
<dbReference type="Pfam" id="PF02775">
    <property type="entry name" value="TPP_enzyme_C"/>
    <property type="match status" value="1"/>
</dbReference>
<dbReference type="EMBL" id="BBMR01000003">
    <property type="protein sequence ID" value="GAL18973.1"/>
    <property type="molecule type" value="Genomic_DNA"/>
</dbReference>
<proteinExistence type="predicted"/>
<keyword evidence="1" id="KW-1133">Transmembrane helix</keyword>
<dbReference type="InterPro" id="IPR029061">
    <property type="entry name" value="THDP-binding"/>
</dbReference>
<feature type="transmembrane region" description="Helical" evidence="1">
    <location>
        <begin position="35"/>
        <end position="56"/>
    </location>
</feature>
<dbReference type="GO" id="GO:0030976">
    <property type="term" value="F:thiamine pyrophosphate binding"/>
    <property type="evidence" value="ECO:0007669"/>
    <property type="project" value="InterPro"/>
</dbReference>
<dbReference type="GO" id="GO:0044281">
    <property type="term" value="P:small molecule metabolic process"/>
    <property type="evidence" value="ECO:0007669"/>
    <property type="project" value="UniProtKB-ARBA"/>
</dbReference>
<keyword evidence="4" id="KW-1185">Reference proteome</keyword>
<keyword evidence="3" id="KW-0436">Ligase</keyword>
<evidence type="ECO:0000256" key="1">
    <source>
        <dbReference type="SAM" id="Phobius"/>
    </source>
</evidence>
<comment type="caution">
    <text evidence="3">The sequence shown here is derived from an EMBL/GenBank/DDBJ whole genome shotgun (WGS) entry which is preliminary data.</text>
</comment>
<dbReference type="GO" id="GO:0009028">
    <property type="term" value="F:tartronate-semialdehyde synthase activity"/>
    <property type="evidence" value="ECO:0007669"/>
    <property type="project" value="UniProtKB-EC"/>
</dbReference>
<keyword evidence="1" id="KW-0472">Membrane</keyword>
<dbReference type="STRING" id="990268.JCM19235_2396"/>
<feature type="domain" description="Thiamine pyrophosphate enzyme TPP-binding" evidence="2">
    <location>
        <begin position="1"/>
        <end position="38"/>
    </location>
</feature>
<evidence type="ECO:0000259" key="2">
    <source>
        <dbReference type="Pfam" id="PF02775"/>
    </source>
</evidence>
<name>A0A090RWR6_9VIBR</name>
<dbReference type="InterPro" id="IPR011766">
    <property type="entry name" value="TPP_enzyme_TPP-bd"/>
</dbReference>
<dbReference type="Proteomes" id="UP000029228">
    <property type="component" value="Unassembled WGS sequence"/>
</dbReference>
<dbReference type="Gene3D" id="3.40.50.970">
    <property type="match status" value="1"/>
</dbReference>
<dbReference type="GO" id="GO:0016874">
    <property type="term" value="F:ligase activity"/>
    <property type="evidence" value="ECO:0007669"/>
    <property type="project" value="UniProtKB-KW"/>
</dbReference>
<keyword evidence="1" id="KW-0812">Transmembrane</keyword>
<protein>
    <submittedName>
        <fullName evidence="3">Glyoxylate carboligase</fullName>
        <ecNumber evidence="3">4.1.1.47</ecNumber>
    </submittedName>
</protein>
<sequence>MAISGDYDFQFMIEELAVGAQFNLPYIHVVVNNSYLGSFVKLSANLTLITACNWHLKTRIRRKLKAMASTM</sequence>
<accession>A0A090RWR6</accession>
<gene>
    <name evidence="3" type="ORF">JCM19235_2396</name>
</gene>
<dbReference type="EC" id="4.1.1.47" evidence="3"/>
<dbReference type="AlphaFoldDB" id="A0A090RWR6"/>
<keyword evidence="3" id="KW-0456">Lyase</keyword>
<reference evidence="3 4" key="1">
    <citation type="submission" date="2014-09" db="EMBL/GenBank/DDBJ databases">
        <title>Vibrio maritimus JCM 19235. (C45) whole genome shotgun sequence.</title>
        <authorList>
            <person name="Sawabe T."/>
            <person name="Meirelles P."/>
            <person name="Nakanishi M."/>
            <person name="Sayaka M."/>
            <person name="Hattori M."/>
            <person name="Ohkuma M."/>
        </authorList>
    </citation>
    <scope>NUCLEOTIDE SEQUENCE [LARGE SCALE GENOMIC DNA]</scope>
    <source>
        <strain evidence="4">JCM19235</strain>
    </source>
</reference>
<dbReference type="SUPFAM" id="SSF52518">
    <property type="entry name" value="Thiamin diphosphate-binding fold (THDP-binding)"/>
    <property type="match status" value="1"/>
</dbReference>
<evidence type="ECO:0000313" key="4">
    <source>
        <dbReference type="Proteomes" id="UP000029228"/>
    </source>
</evidence>